<sequence length="415" mass="45726">MKTNAIDTQRFVTAENLALLMVLAMISNTQADPLQTIAQDTFTPYVRGLYGYDSNLFRLQNDQAAMAILGTTDTAESYHTLAAGMDVNLRISRQAIKAHAEFNQTRFNKYTGLGYNGRDTSLQWNWLVGSMATGDAGIAESLTQASFVDIKQPINNLIRTRKGFFHTAIKVGNPWQVKLGLDRTNLSNNAAIQQTLDSTVDTVSTGVQYQTTEGTRIEWVSQRSDGNYPNPQIVGLAAVNNGYRQWDNGVKTNWSPTAKTQLSGRLNYTQRSYADVPQRNFSGITGRVALNWMVTDKTTLRSALYRDIGAVTYPTASYAVIQGVALGADWKPTAKVAVNLQISHDRIAYTGDPGFVLSTVSARRDQLNAVRAGVSYNLLRNTTLGLVLQRGAVHSNQALMSYGYSSAMFNLRSEF</sequence>
<dbReference type="EMBL" id="BKAD01000010">
    <property type="protein sequence ID" value="GEP30007.1"/>
    <property type="molecule type" value="Genomic_DNA"/>
</dbReference>
<organism evidence="2 3">
    <name type="scientific">Sulfuriferula plumbiphila</name>
    <dbReference type="NCBI Taxonomy" id="171865"/>
    <lineage>
        <taxon>Bacteria</taxon>
        <taxon>Pseudomonadati</taxon>
        <taxon>Pseudomonadota</taxon>
        <taxon>Betaproteobacteria</taxon>
        <taxon>Nitrosomonadales</taxon>
        <taxon>Sulfuricellaceae</taxon>
        <taxon>Sulfuriferula</taxon>
    </lineage>
</organism>
<dbReference type="AlphaFoldDB" id="A0A512L6B8"/>
<feature type="chain" id="PRO_5021819331" evidence="1">
    <location>
        <begin position="32"/>
        <end position="415"/>
    </location>
</feature>
<evidence type="ECO:0000313" key="3">
    <source>
        <dbReference type="Proteomes" id="UP000321337"/>
    </source>
</evidence>
<comment type="caution">
    <text evidence="2">The sequence shown here is derived from an EMBL/GenBank/DDBJ whole genome shotgun (WGS) entry which is preliminary data.</text>
</comment>
<evidence type="ECO:0000256" key="1">
    <source>
        <dbReference type="SAM" id="SignalP"/>
    </source>
</evidence>
<dbReference type="OrthoDB" id="8576304at2"/>
<name>A0A512L6B8_9PROT</name>
<feature type="signal peptide" evidence="1">
    <location>
        <begin position="1"/>
        <end position="31"/>
    </location>
</feature>
<gene>
    <name evidence="2" type="ORF">TPL01_11450</name>
</gene>
<dbReference type="NCBIfam" id="TIGR03014">
    <property type="entry name" value="EpsL"/>
    <property type="match status" value="1"/>
</dbReference>
<accession>A0A512L6B8</accession>
<reference evidence="2 3" key="1">
    <citation type="submission" date="2019-07" db="EMBL/GenBank/DDBJ databases">
        <title>Whole genome shotgun sequence of Thiobacillus plumbophilus NBRC 107929.</title>
        <authorList>
            <person name="Hosoyama A."/>
            <person name="Uohara A."/>
            <person name="Ohji S."/>
            <person name="Ichikawa N."/>
        </authorList>
    </citation>
    <scope>NUCLEOTIDE SEQUENCE [LARGE SCALE GENOMIC DNA]</scope>
    <source>
        <strain evidence="2 3">NBRC 107929</strain>
    </source>
</reference>
<protein>
    <submittedName>
        <fullName evidence="2">Uncharacterized protein</fullName>
    </submittedName>
</protein>
<keyword evidence="1" id="KW-0732">Signal</keyword>
<dbReference type="InterPro" id="IPR018759">
    <property type="entry name" value="BBP2_2"/>
</dbReference>
<dbReference type="SUPFAM" id="SSF56935">
    <property type="entry name" value="Porins"/>
    <property type="match status" value="1"/>
</dbReference>
<dbReference type="Pfam" id="PF10082">
    <property type="entry name" value="BBP2_2"/>
    <property type="match status" value="1"/>
</dbReference>
<evidence type="ECO:0000313" key="2">
    <source>
        <dbReference type="EMBL" id="GEP30007.1"/>
    </source>
</evidence>
<dbReference type="InterPro" id="IPR017465">
    <property type="entry name" value="EpsL_proteobac"/>
</dbReference>
<proteinExistence type="predicted"/>
<dbReference type="Proteomes" id="UP000321337">
    <property type="component" value="Unassembled WGS sequence"/>
</dbReference>
<keyword evidence="3" id="KW-1185">Reference proteome</keyword>